<dbReference type="AlphaFoldDB" id="A0AA36L1V2"/>
<accession>A0AA36L1V2</accession>
<protein>
    <submittedName>
        <fullName evidence="1">Uncharacterized protein</fullName>
    </submittedName>
</protein>
<organism evidence="1 2">
    <name type="scientific">Escherichia coli O25b:H4-ST131</name>
    <dbReference type="NCBI Taxonomy" id="941322"/>
    <lineage>
        <taxon>Bacteria</taxon>
        <taxon>Pseudomonadati</taxon>
        <taxon>Pseudomonadota</taxon>
        <taxon>Gammaproteobacteria</taxon>
        <taxon>Enterobacterales</taxon>
        <taxon>Enterobacteriaceae</taxon>
        <taxon>Escherichia</taxon>
    </lineage>
</organism>
<dbReference type="EMBL" id="HG941718">
    <property type="protein sequence ID" value="CDN84471.1"/>
    <property type="molecule type" value="Genomic_DNA"/>
</dbReference>
<proteinExistence type="predicted"/>
<reference evidence="1 2" key="1">
    <citation type="journal article" date="2014" name="PLoS ONE">
        <title>The complete genome sequence of Escherichia coli EC958: a high quality reference sequence for the globally disseminated multidrug resistant E. coli O25b:H4-ST131 clone.</title>
        <authorList>
            <person name="Forde B.M."/>
            <person name="Ben Zakour N.L."/>
            <person name="Stanton-Cook M."/>
            <person name="Phan M.D."/>
            <person name="Totsika M."/>
            <person name="Peters K.M."/>
            <person name="Chan K.G."/>
            <person name="Schembri M.A."/>
            <person name="Upton M."/>
            <person name="Beatson S.A."/>
        </authorList>
    </citation>
    <scope>NUCLEOTIDE SEQUENCE [LARGE SCALE GENOMIC DNA]</scope>
    <source>
        <strain evidence="1 2">EC958</strain>
    </source>
</reference>
<sequence>MYLYCCSRLQRRDYQESAGQSDPLRLLCQTVTHRLPAKWYLNQSQSGIPPIRDRIERNTQPRQIRVPFRRYRPVMPERLPLCTPFPFDFEFFVAVILLNVPDLPVHR</sequence>
<evidence type="ECO:0000313" key="2">
    <source>
        <dbReference type="Proteomes" id="UP000032727"/>
    </source>
</evidence>
<gene>
    <name evidence="1" type="ORF">EC958_5183</name>
</gene>
<evidence type="ECO:0000313" key="1">
    <source>
        <dbReference type="EMBL" id="CDN84471.1"/>
    </source>
</evidence>
<dbReference type="KEGG" id="ecos:EC958_5183"/>
<dbReference type="Proteomes" id="UP000032727">
    <property type="component" value="Chromosome I"/>
</dbReference>
<name>A0AA36L1V2_ECOLX</name>